<dbReference type="PROSITE" id="PS00497">
    <property type="entry name" value="TYROSINASE_1"/>
    <property type="match status" value="1"/>
</dbReference>
<feature type="chain" id="PRO_5039901825" evidence="2">
    <location>
        <begin position="22"/>
        <end position="474"/>
    </location>
</feature>
<accession>A0A9K3KLT7</accession>
<evidence type="ECO:0000259" key="4">
    <source>
        <dbReference type="PROSITE" id="PS00498"/>
    </source>
</evidence>
<name>A0A9K3KLT7_9STRA</name>
<evidence type="ECO:0000313" key="6">
    <source>
        <dbReference type="Proteomes" id="UP000693970"/>
    </source>
</evidence>
<keyword evidence="6" id="KW-1185">Reference proteome</keyword>
<evidence type="ECO:0000259" key="3">
    <source>
        <dbReference type="PROSITE" id="PS00497"/>
    </source>
</evidence>
<dbReference type="PROSITE" id="PS00498">
    <property type="entry name" value="TYROSINASE_2"/>
    <property type="match status" value="1"/>
</dbReference>
<dbReference type="EMBL" id="JAGRRH010000021">
    <property type="protein sequence ID" value="KAG7346040.1"/>
    <property type="molecule type" value="Genomic_DNA"/>
</dbReference>
<dbReference type="Proteomes" id="UP000693970">
    <property type="component" value="Unassembled WGS sequence"/>
</dbReference>
<dbReference type="OrthoDB" id="61409at2759"/>
<reference evidence="5" key="1">
    <citation type="journal article" date="2021" name="Sci. Rep.">
        <title>Diploid genomic architecture of Nitzschia inconspicua, an elite biomass production diatom.</title>
        <authorList>
            <person name="Oliver A."/>
            <person name="Podell S."/>
            <person name="Pinowska A."/>
            <person name="Traller J.C."/>
            <person name="Smith S.R."/>
            <person name="McClure R."/>
            <person name="Beliaev A."/>
            <person name="Bohutskyi P."/>
            <person name="Hill E.A."/>
            <person name="Rabines A."/>
            <person name="Zheng H."/>
            <person name="Allen L.Z."/>
            <person name="Kuo A."/>
            <person name="Grigoriev I.V."/>
            <person name="Allen A.E."/>
            <person name="Hazlebeck D."/>
            <person name="Allen E.E."/>
        </authorList>
    </citation>
    <scope>NUCLEOTIDE SEQUENCE</scope>
    <source>
        <strain evidence="5">Hildebrandi</strain>
    </source>
</reference>
<reference evidence="5" key="2">
    <citation type="submission" date="2021-04" db="EMBL/GenBank/DDBJ databases">
        <authorList>
            <person name="Podell S."/>
        </authorList>
    </citation>
    <scope>NUCLEOTIDE SEQUENCE</scope>
    <source>
        <strain evidence="5">Hildebrandi</strain>
    </source>
</reference>
<protein>
    <submittedName>
        <fullName evidence="5">Tyrosinase central domain containing protein</fullName>
    </submittedName>
</protein>
<evidence type="ECO:0000256" key="2">
    <source>
        <dbReference type="SAM" id="SignalP"/>
    </source>
</evidence>
<evidence type="ECO:0000313" key="5">
    <source>
        <dbReference type="EMBL" id="KAG7346040.1"/>
    </source>
</evidence>
<feature type="signal peptide" evidence="2">
    <location>
        <begin position="1"/>
        <end position="21"/>
    </location>
</feature>
<sequence>MRLNPALLLFVLGGAATPVIARDCRTSWRRAWRDLTCEEQDDFLQVIVDMKADGIYDEFVWLHNEVALQTHYTVEFLPWHRWFTWQFEKAMQEFTGRCIYIPYWDWERDAGREWASHVFHEETLGTWSGTRLQNGRQCTADGIASSFGTPFQSSMSETGQTCLERVFLSGFSFSGEAEVLALITNYDQYADTVPGQQDGMNGFRADYEAGPHLLVHGIVGGQMETHFSVADPLFWLHHSNVDRHYSLWQDYQDHDLLDKEDYRHPWQYDGNLDQTLTYWAASQVSHDFRMRFDDGSLGYPTVREVLSFDSDLMSVRYMNDRLASMIPGYEPNGRLFEAATRNTDGVRCNRNSWRELQKQETGADNELVDQTLITKNSLRGQMTTAENFLKTNPSTCEQMNQFTQPEDRQEWDRLCREMPENTTVAERFALLAEANCQRRGNPRKDELHLQMHMMMERSIKPEAFECFHRPDKLV</sequence>
<proteinExistence type="predicted"/>
<dbReference type="InterPro" id="IPR050316">
    <property type="entry name" value="Tyrosinase/Hemocyanin"/>
</dbReference>
<dbReference type="PANTHER" id="PTHR11474">
    <property type="entry name" value="TYROSINASE FAMILY MEMBER"/>
    <property type="match status" value="1"/>
</dbReference>
<dbReference type="AlphaFoldDB" id="A0A9K3KLT7"/>
<dbReference type="GO" id="GO:0016491">
    <property type="term" value="F:oxidoreductase activity"/>
    <property type="evidence" value="ECO:0007669"/>
    <property type="project" value="InterPro"/>
</dbReference>
<feature type="domain" description="Tyrosinase copper-binding" evidence="4">
    <location>
        <begin position="231"/>
        <end position="242"/>
    </location>
</feature>
<feature type="domain" description="Tyrosinase copper-binding" evidence="3">
    <location>
        <begin position="71"/>
        <end position="88"/>
    </location>
</feature>
<organism evidence="5 6">
    <name type="scientific">Nitzschia inconspicua</name>
    <dbReference type="NCBI Taxonomy" id="303405"/>
    <lineage>
        <taxon>Eukaryota</taxon>
        <taxon>Sar</taxon>
        <taxon>Stramenopiles</taxon>
        <taxon>Ochrophyta</taxon>
        <taxon>Bacillariophyta</taxon>
        <taxon>Bacillariophyceae</taxon>
        <taxon>Bacillariophycidae</taxon>
        <taxon>Bacillariales</taxon>
        <taxon>Bacillariaceae</taxon>
        <taxon>Nitzschia</taxon>
    </lineage>
</organism>
<dbReference type="Pfam" id="PF00264">
    <property type="entry name" value="Tyrosinase"/>
    <property type="match status" value="1"/>
</dbReference>
<keyword evidence="2" id="KW-0732">Signal</keyword>
<evidence type="ECO:0000256" key="1">
    <source>
        <dbReference type="ARBA" id="ARBA00023008"/>
    </source>
</evidence>
<dbReference type="InterPro" id="IPR002227">
    <property type="entry name" value="Tyrosinase_Cu-bd"/>
</dbReference>
<comment type="caution">
    <text evidence="5">The sequence shown here is derived from an EMBL/GenBank/DDBJ whole genome shotgun (WGS) entry which is preliminary data.</text>
</comment>
<gene>
    <name evidence="5" type="ORF">IV203_005108</name>
</gene>
<keyword evidence="1" id="KW-0186">Copper</keyword>
<dbReference type="PANTHER" id="PTHR11474:SF126">
    <property type="entry name" value="TYROSINASE-LIKE PROTEIN TYR-1-RELATED"/>
    <property type="match status" value="1"/>
</dbReference>